<feature type="compositionally biased region" description="Basic and acidic residues" evidence="1">
    <location>
        <begin position="165"/>
        <end position="176"/>
    </location>
</feature>
<evidence type="ECO:0000313" key="3">
    <source>
        <dbReference type="Proteomes" id="UP000586042"/>
    </source>
</evidence>
<dbReference type="RefSeq" id="WP_175589080.1">
    <property type="nucleotide sequence ID" value="NZ_JABWGN010000003.1"/>
</dbReference>
<sequence>MGQGRDPSPVTSTATATATAGERVGSAVLRHIAELAERDARAADRALLLLRDGALVGEAGARLADELHRRAGAVRRAFLEAFDQVAATVPGPPPAHPALGPPPGAWEGFTTGPGSGLTRGFVGGDPERMRALEQQLASAGRTWEDTGTTLARLLTRAGTDPVTRPGDRPGRQRKDTVTIPPTSPTSAGSTPVIRSGTPSTTSRTAPHSPT</sequence>
<proteinExistence type="predicted"/>
<reference evidence="2 3" key="1">
    <citation type="submission" date="2020-06" db="EMBL/GenBank/DDBJ databases">
        <title>Nonomuraea sp. SMC257, a novel actinomycete isolated from soil.</title>
        <authorList>
            <person name="Chanama M."/>
        </authorList>
    </citation>
    <scope>NUCLEOTIDE SEQUENCE [LARGE SCALE GENOMIC DNA]</scope>
    <source>
        <strain evidence="2 3">SMC257</strain>
    </source>
</reference>
<gene>
    <name evidence="2" type="ORF">HTZ77_09415</name>
</gene>
<dbReference type="EMBL" id="JABWGN010000003">
    <property type="protein sequence ID" value="NUW31644.1"/>
    <property type="molecule type" value="Genomic_DNA"/>
</dbReference>
<accession>A0A7Y6I737</accession>
<dbReference type="AlphaFoldDB" id="A0A7Y6I737"/>
<feature type="compositionally biased region" description="Low complexity" evidence="1">
    <location>
        <begin position="178"/>
        <end position="191"/>
    </location>
</feature>
<feature type="region of interest" description="Disordered" evidence="1">
    <location>
        <begin position="154"/>
        <end position="210"/>
    </location>
</feature>
<organism evidence="2 3">
    <name type="scientific">Nonomuraea montanisoli</name>
    <dbReference type="NCBI Taxonomy" id="2741721"/>
    <lineage>
        <taxon>Bacteria</taxon>
        <taxon>Bacillati</taxon>
        <taxon>Actinomycetota</taxon>
        <taxon>Actinomycetes</taxon>
        <taxon>Streptosporangiales</taxon>
        <taxon>Streptosporangiaceae</taxon>
        <taxon>Nonomuraea</taxon>
    </lineage>
</organism>
<protein>
    <submittedName>
        <fullName evidence="2">Uncharacterized protein</fullName>
    </submittedName>
</protein>
<feature type="compositionally biased region" description="Polar residues" evidence="1">
    <location>
        <begin position="196"/>
        <end position="210"/>
    </location>
</feature>
<comment type="caution">
    <text evidence="2">The sequence shown here is derived from an EMBL/GenBank/DDBJ whole genome shotgun (WGS) entry which is preliminary data.</text>
</comment>
<dbReference type="Proteomes" id="UP000586042">
    <property type="component" value="Unassembled WGS sequence"/>
</dbReference>
<feature type="region of interest" description="Disordered" evidence="1">
    <location>
        <begin position="1"/>
        <end position="20"/>
    </location>
</feature>
<name>A0A7Y6I737_9ACTN</name>
<evidence type="ECO:0000313" key="2">
    <source>
        <dbReference type="EMBL" id="NUW31644.1"/>
    </source>
</evidence>
<evidence type="ECO:0000256" key="1">
    <source>
        <dbReference type="SAM" id="MobiDB-lite"/>
    </source>
</evidence>
<keyword evidence="3" id="KW-1185">Reference proteome</keyword>